<keyword evidence="2" id="KW-1185">Reference proteome</keyword>
<protein>
    <submittedName>
        <fullName evidence="1">Uncharacterized protein</fullName>
    </submittedName>
</protein>
<proteinExistence type="predicted"/>
<dbReference type="Proteomes" id="UP001163324">
    <property type="component" value="Chromosome 1"/>
</dbReference>
<sequence length="293" mass="33234">MSTEGSLNPDGLSDDTVRQLELIRQYIREARADISFFRPDTLFRRPASWETFVDPTGDTLLVIRAANRPFAQGRNRGGIVAPPPSAATTQPDSAAAYPLPSTVDAVIRVSRKVLEQESAYFRNLPQEAWRPIDFGLGYTARYMVQDRYWNLEPLMCALRFMHHQPSGLPDRLRVDMLAEVVAVFHAWGVYRETTYSVPLWFERLVDINMAMDYFCRETLLALSILYIFPNADMDKTVLTRVVELVLEDARDNITGMGLPGLKLYTKLLSLQMGLRVKSAGRRTGLLLKRLSCA</sequence>
<evidence type="ECO:0000313" key="1">
    <source>
        <dbReference type="EMBL" id="KAI9904374.1"/>
    </source>
</evidence>
<comment type="caution">
    <text evidence="1">The sequence shown here is derived from an EMBL/GenBank/DDBJ whole genome shotgun (WGS) entry which is preliminary data.</text>
</comment>
<dbReference type="EMBL" id="CM047940">
    <property type="protein sequence ID" value="KAI9904374.1"/>
    <property type="molecule type" value="Genomic_DNA"/>
</dbReference>
<organism evidence="1 2">
    <name type="scientific">Trichothecium roseum</name>
    <dbReference type="NCBI Taxonomy" id="47278"/>
    <lineage>
        <taxon>Eukaryota</taxon>
        <taxon>Fungi</taxon>
        <taxon>Dikarya</taxon>
        <taxon>Ascomycota</taxon>
        <taxon>Pezizomycotina</taxon>
        <taxon>Sordariomycetes</taxon>
        <taxon>Hypocreomycetidae</taxon>
        <taxon>Hypocreales</taxon>
        <taxon>Hypocreales incertae sedis</taxon>
        <taxon>Trichothecium</taxon>
    </lineage>
</organism>
<gene>
    <name evidence="1" type="ORF">N3K66_000903</name>
</gene>
<name>A0ACC0VD95_9HYPO</name>
<accession>A0ACC0VD95</accession>
<reference evidence="1" key="1">
    <citation type="submission" date="2022-10" db="EMBL/GenBank/DDBJ databases">
        <title>Complete Genome of Trichothecium roseum strain YXFP-22015, a Plant Pathogen Isolated from Citrus.</title>
        <authorList>
            <person name="Wang Y."/>
            <person name="Zhu L."/>
        </authorList>
    </citation>
    <scope>NUCLEOTIDE SEQUENCE</scope>
    <source>
        <strain evidence="1">YXFP-22015</strain>
    </source>
</reference>
<evidence type="ECO:0000313" key="2">
    <source>
        <dbReference type="Proteomes" id="UP001163324"/>
    </source>
</evidence>